<accession>A0A5B8R529</accession>
<dbReference type="PROSITE" id="PS51781">
    <property type="entry name" value="SH3B"/>
    <property type="match status" value="1"/>
</dbReference>
<feature type="domain" description="SH3b" evidence="1">
    <location>
        <begin position="254"/>
        <end position="318"/>
    </location>
</feature>
<dbReference type="PROSITE" id="PS51257">
    <property type="entry name" value="PROKAR_LIPOPROTEIN"/>
    <property type="match status" value="1"/>
</dbReference>
<dbReference type="InterPro" id="IPR003646">
    <property type="entry name" value="SH3-like_bac-type"/>
</dbReference>
<organism evidence="2">
    <name type="scientific">uncultured organism</name>
    <dbReference type="NCBI Taxonomy" id="155900"/>
    <lineage>
        <taxon>unclassified sequences</taxon>
        <taxon>environmental samples</taxon>
    </lineage>
</organism>
<dbReference type="Pfam" id="PF03783">
    <property type="entry name" value="CsgG"/>
    <property type="match status" value="1"/>
</dbReference>
<dbReference type="AlphaFoldDB" id="A0A5B8R529"/>
<dbReference type="Gene3D" id="2.30.30.40">
    <property type="entry name" value="SH3 Domains"/>
    <property type="match status" value="1"/>
</dbReference>
<dbReference type="InterPro" id="IPR005534">
    <property type="entry name" value="Curli_assmbl/transp-comp_CsgG"/>
</dbReference>
<gene>
    <name evidence="2" type="ORF">KBTEX_00149</name>
</gene>
<reference evidence="2" key="1">
    <citation type="submission" date="2019-06" db="EMBL/GenBank/DDBJ databases">
        <authorList>
            <person name="Murdoch R.W."/>
            <person name="Fathepure B."/>
        </authorList>
    </citation>
    <scope>NUCLEOTIDE SEQUENCE</scope>
</reference>
<evidence type="ECO:0000259" key="1">
    <source>
        <dbReference type="PROSITE" id="PS51781"/>
    </source>
</evidence>
<protein>
    <recommendedName>
        <fullName evidence="1">SH3b domain-containing protein</fullName>
    </recommendedName>
</protein>
<dbReference type="SMART" id="SM00287">
    <property type="entry name" value="SH3b"/>
    <property type="match status" value="1"/>
</dbReference>
<dbReference type="EMBL" id="MN079076">
    <property type="protein sequence ID" value="QEA03849.1"/>
    <property type="molecule type" value="Genomic_DNA"/>
</dbReference>
<evidence type="ECO:0000313" key="2">
    <source>
        <dbReference type="EMBL" id="QEA03849.1"/>
    </source>
</evidence>
<sequence length="318" mass="32491">MRKQLWAAAGAVAMAVALTGCNTNPVLGGASSTVTGSGGAAGAQNASKDLVRCSRPIGTAALYEGNYNGLRDAGLQSPLPLIRVMMAQSGCFKVVERGQASQALREERRLAQSGELQSGSNMGKGQMAAADFILTPNVAFKDPDSGGGFGGLGALLPGVAGAIAGGVKTENLEAQTTLLLTNIRTGVQEAAATGTAKKTDVSFGGFGWASGVAGGGGSYQDTEIGKIVIAAFVDAHNNLVSQMRAIQPSSQRQDKGVYVTAAALNLRSGPNGSAPVITTLAEGTPVVPTGEREGAWWQVQVQNSGRNGWVHSDYVTRQ</sequence>
<dbReference type="Pfam" id="PF08239">
    <property type="entry name" value="SH3_3"/>
    <property type="match status" value="1"/>
</dbReference>
<name>A0A5B8R529_9ZZZZ</name>
<dbReference type="Gene3D" id="3.40.50.10610">
    <property type="entry name" value="ABC-type transport auxiliary lipoprotein component"/>
    <property type="match status" value="1"/>
</dbReference>
<proteinExistence type="predicted"/>